<feature type="region of interest" description="Disordered" evidence="10">
    <location>
        <begin position="1"/>
        <end position="34"/>
    </location>
</feature>
<dbReference type="UniPathway" id="UPA00792"/>
<evidence type="ECO:0000313" key="11">
    <source>
        <dbReference type="EMBL" id="TKA66758.1"/>
    </source>
</evidence>
<comment type="pathway">
    <text evidence="1">Carbohydrate acid metabolism; D-gluconate degradation.</text>
</comment>
<gene>
    <name evidence="11" type="ORF">B0A55_09651</name>
</gene>
<feature type="region of interest" description="Disordered" evidence="10">
    <location>
        <begin position="122"/>
        <end position="144"/>
    </location>
</feature>
<accession>A0A4U0WVE3</accession>
<proteinExistence type="inferred from homology"/>
<keyword evidence="5" id="KW-0547">Nucleotide-binding</keyword>
<protein>
    <recommendedName>
        <fullName evidence="3">gluconokinase</fullName>
        <ecNumber evidence="3">2.7.1.12</ecNumber>
    </recommendedName>
    <alternativeName>
        <fullName evidence="8">Gluconate kinase</fullName>
    </alternativeName>
</protein>
<dbReference type="STRING" id="329884.A0A4U0WVE3"/>
<dbReference type="GO" id="GO:0046316">
    <property type="term" value="F:gluconokinase activity"/>
    <property type="evidence" value="ECO:0007669"/>
    <property type="project" value="UniProtKB-EC"/>
</dbReference>
<comment type="catalytic activity">
    <reaction evidence="9">
        <text>D-gluconate + ATP = 6-phospho-D-gluconate + ADP + H(+)</text>
        <dbReference type="Rhea" id="RHEA:19433"/>
        <dbReference type="ChEBI" id="CHEBI:15378"/>
        <dbReference type="ChEBI" id="CHEBI:18391"/>
        <dbReference type="ChEBI" id="CHEBI:30616"/>
        <dbReference type="ChEBI" id="CHEBI:58759"/>
        <dbReference type="ChEBI" id="CHEBI:456216"/>
        <dbReference type="EC" id="2.7.1.12"/>
    </reaction>
</comment>
<evidence type="ECO:0000256" key="1">
    <source>
        <dbReference type="ARBA" id="ARBA00004875"/>
    </source>
</evidence>
<feature type="compositionally biased region" description="Low complexity" evidence="10">
    <location>
        <begin position="135"/>
        <end position="144"/>
    </location>
</feature>
<evidence type="ECO:0000256" key="8">
    <source>
        <dbReference type="ARBA" id="ARBA00029835"/>
    </source>
</evidence>
<dbReference type="Proteomes" id="UP000309340">
    <property type="component" value="Unassembled WGS sequence"/>
</dbReference>
<dbReference type="PANTHER" id="PTHR43442">
    <property type="entry name" value="GLUCONOKINASE-RELATED"/>
    <property type="match status" value="1"/>
</dbReference>
<evidence type="ECO:0000256" key="5">
    <source>
        <dbReference type="ARBA" id="ARBA00022741"/>
    </source>
</evidence>
<dbReference type="Gene3D" id="3.40.50.300">
    <property type="entry name" value="P-loop containing nucleotide triphosphate hydrolases"/>
    <property type="match status" value="1"/>
</dbReference>
<dbReference type="SUPFAM" id="SSF52540">
    <property type="entry name" value="P-loop containing nucleoside triphosphate hydrolases"/>
    <property type="match status" value="1"/>
</dbReference>
<dbReference type="OrthoDB" id="275177at2759"/>
<dbReference type="InterPro" id="IPR027417">
    <property type="entry name" value="P-loop_NTPase"/>
</dbReference>
<evidence type="ECO:0000256" key="9">
    <source>
        <dbReference type="ARBA" id="ARBA00048090"/>
    </source>
</evidence>
<dbReference type="AlphaFoldDB" id="A0A4U0WVE3"/>
<evidence type="ECO:0000256" key="10">
    <source>
        <dbReference type="SAM" id="MobiDB-lite"/>
    </source>
</evidence>
<reference evidence="11 12" key="1">
    <citation type="submission" date="2017-03" db="EMBL/GenBank/DDBJ databases">
        <title>Genomes of endolithic fungi from Antarctica.</title>
        <authorList>
            <person name="Coleine C."/>
            <person name="Masonjones S."/>
            <person name="Stajich J.E."/>
        </authorList>
    </citation>
    <scope>NUCLEOTIDE SEQUENCE [LARGE SCALE GENOMIC DNA]</scope>
    <source>
        <strain evidence="11 12">CCFEE 5184</strain>
    </source>
</reference>
<evidence type="ECO:0000256" key="7">
    <source>
        <dbReference type="ARBA" id="ARBA00022840"/>
    </source>
</evidence>
<organism evidence="11 12">
    <name type="scientific">Friedmanniomyces simplex</name>
    <dbReference type="NCBI Taxonomy" id="329884"/>
    <lineage>
        <taxon>Eukaryota</taxon>
        <taxon>Fungi</taxon>
        <taxon>Dikarya</taxon>
        <taxon>Ascomycota</taxon>
        <taxon>Pezizomycotina</taxon>
        <taxon>Dothideomycetes</taxon>
        <taxon>Dothideomycetidae</taxon>
        <taxon>Mycosphaerellales</taxon>
        <taxon>Teratosphaeriaceae</taxon>
        <taxon>Friedmanniomyces</taxon>
    </lineage>
</organism>
<dbReference type="CDD" id="cd02021">
    <property type="entry name" value="GntK"/>
    <property type="match status" value="1"/>
</dbReference>
<dbReference type="GO" id="GO:0005737">
    <property type="term" value="C:cytoplasm"/>
    <property type="evidence" value="ECO:0007669"/>
    <property type="project" value="TreeGrafter"/>
</dbReference>
<keyword evidence="12" id="KW-1185">Reference proteome</keyword>
<dbReference type="GO" id="GO:0005524">
    <property type="term" value="F:ATP binding"/>
    <property type="evidence" value="ECO:0007669"/>
    <property type="project" value="UniProtKB-KW"/>
</dbReference>
<dbReference type="PANTHER" id="PTHR43442:SF3">
    <property type="entry name" value="GLUCONOKINASE-RELATED"/>
    <property type="match status" value="1"/>
</dbReference>
<comment type="caution">
    <text evidence="11">The sequence shown here is derived from an EMBL/GenBank/DDBJ whole genome shotgun (WGS) entry which is preliminary data.</text>
</comment>
<dbReference type="EMBL" id="NAJQ01000621">
    <property type="protein sequence ID" value="TKA66758.1"/>
    <property type="molecule type" value="Genomic_DNA"/>
</dbReference>
<comment type="similarity">
    <text evidence="2">Belongs to the gluconokinase GntK/GntV family.</text>
</comment>
<dbReference type="InterPro" id="IPR006001">
    <property type="entry name" value="Therm_gnt_kin"/>
</dbReference>
<feature type="compositionally biased region" description="Polar residues" evidence="10">
    <location>
        <begin position="17"/>
        <end position="34"/>
    </location>
</feature>
<evidence type="ECO:0000313" key="12">
    <source>
        <dbReference type="Proteomes" id="UP000309340"/>
    </source>
</evidence>
<evidence type="ECO:0000256" key="4">
    <source>
        <dbReference type="ARBA" id="ARBA00022679"/>
    </source>
</evidence>
<dbReference type="GO" id="GO:0005975">
    <property type="term" value="P:carbohydrate metabolic process"/>
    <property type="evidence" value="ECO:0007669"/>
    <property type="project" value="InterPro"/>
</dbReference>
<evidence type="ECO:0000256" key="2">
    <source>
        <dbReference type="ARBA" id="ARBA00008420"/>
    </source>
</evidence>
<dbReference type="EC" id="2.7.1.12" evidence="3"/>
<evidence type="ECO:0000256" key="6">
    <source>
        <dbReference type="ARBA" id="ARBA00022777"/>
    </source>
</evidence>
<keyword evidence="6" id="KW-0418">Kinase</keyword>
<keyword evidence="4" id="KW-0808">Transferase</keyword>
<keyword evidence="7" id="KW-0067">ATP-binding</keyword>
<sequence length="249" mass="27892">MSTEAVTHLPPTPPSEPSTYNNRTAPTSAPQSQQKHLWVITGPAGCGKTSVAEYLHQQLQLPYLEGDTVSHPYKFQWHRQQLTNLQFHTPENVQKMANGQPLTDADRWDWLILLREQALLTLTKPSSPQPPTTPTTPTASSASTLPPSGVIITCSALKRKYRDVLRIAAYHRPDLSVHFVYLQASEAVLMDRVRARQNHYMKDYMVHSQFQSLEAPQEDELRGDVLSVDAGGESKEVQRLALGMVRGVM</sequence>
<name>A0A4U0WVE3_9PEZI</name>
<evidence type="ECO:0000256" key="3">
    <source>
        <dbReference type="ARBA" id="ARBA00012054"/>
    </source>
</evidence>